<keyword evidence="2" id="KW-0812">Transmembrane</keyword>
<sequence length="63" mass="7056">MQGKEEALMSLTMTIVMLIAGWLAVATAMLWGVLRISRRHHHPQPPVAVEKPQKHNARHATAH</sequence>
<keyword evidence="2" id="KW-0472">Membrane</keyword>
<evidence type="ECO:0000313" key="3">
    <source>
        <dbReference type="EMBL" id="PCM50083.1"/>
    </source>
</evidence>
<reference evidence="3 4" key="2">
    <citation type="submission" date="2017-10" db="EMBL/GenBank/DDBJ databases">
        <title>Rhizosphere-associated Pseudomonas modulate jasmonic acid/salicylic acid antagonism to induce systemic resistance to herbivores at the cost of susceptibility to pathogens.</title>
        <authorList>
            <person name="Haney C.H."/>
            <person name="Wiesmann C.L."/>
            <person name="Shapiro L.R."/>
            <person name="O'Sullivan L.R."/>
            <person name="Khorasani S."/>
            <person name="Melnyk R.A."/>
            <person name="Xiao L."/>
            <person name="Bush J."/>
            <person name="Carrillo J."/>
            <person name="Pierce N.E."/>
            <person name="Ausubel F.M."/>
        </authorList>
    </citation>
    <scope>NUCLEOTIDE SEQUENCE [LARGE SCALE GENOMIC DNA]</scope>
    <source>
        <strain evidence="3 4">CH229</strain>
    </source>
</reference>
<dbReference type="EMBL" id="NXHE01000008">
    <property type="protein sequence ID" value="PCM50083.1"/>
    <property type="molecule type" value="Genomic_DNA"/>
</dbReference>
<evidence type="ECO:0000256" key="1">
    <source>
        <dbReference type="SAM" id="MobiDB-lite"/>
    </source>
</evidence>
<keyword evidence="2" id="KW-1133">Transmembrane helix</keyword>
<comment type="caution">
    <text evidence="3">The sequence shown here is derived from an EMBL/GenBank/DDBJ whole genome shotgun (WGS) entry which is preliminary data.</text>
</comment>
<dbReference type="Proteomes" id="UP000218643">
    <property type="component" value="Unassembled WGS sequence"/>
</dbReference>
<accession>A0A854X925</accession>
<gene>
    <name evidence="3" type="ORF">CP335_09580</name>
</gene>
<protein>
    <submittedName>
        <fullName evidence="3">Uncharacterized protein</fullName>
    </submittedName>
</protein>
<proteinExistence type="predicted"/>
<organism evidence="3 4">
    <name type="scientific">Pseudomonas fluorescens</name>
    <dbReference type="NCBI Taxonomy" id="294"/>
    <lineage>
        <taxon>Bacteria</taxon>
        <taxon>Pseudomonadati</taxon>
        <taxon>Pseudomonadota</taxon>
        <taxon>Gammaproteobacteria</taxon>
        <taxon>Pseudomonadales</taxon>
        <taxon>Pseudomonadaceae</taxon>
        <taxon>Pseudomonas</taxon>
    </lineage>
</organism>
<reference evidence="3 4" key="1">
    <citation type="submission" date="2017-09" db="EMBL/GenBank/DDBJ databases">
        <authorList>
            <person name="Haney C."/>
            <person name="Melnyk R."/>
        </authorList>
    </citation>
    <scope>NUCLEOTIDE SEQUENCE [LARGE SCALE GENOMIC DNA]</scope>
    <source>
        <strain evidence="3 4">CH229</strain>
    </source>
</reference>
<feature type="region of interest" description="Disordered" evidence="1">
    <location>
        <begin position="42"/>
        <end position="63"/>
    </location>
</feature>
<name>A0A854X925_PSEFL</name>
<feature type="compositionally biased region" description="Basic residues" evidence="1">
    <location>
        <begin position="54"/>
        <end position="63"/>
    </location>
</feature>
<evidence type="ECO:0000313" key="4">
    <source>
        <dbReference type="Proteomes" id="UP000218643"/>
    </source>
</evidence>
<feature type="transmembrane region" description="Helical" evidence="2">
    <location>
        <begin position="12"/>
        <end position="34"/>
    </location>
</feature>
<evidence type="ECO:0000256" key="2">
    <source>
        <dbReference type="SAM" id="Phobius"/>
    </source>
</evidence>
<dbReference type="AlphaFoldDB" id="A0A854X925"/>